<dbReference type="Proteomes" id="UP001596091">
    <property type="component" value="Unassembled WGS sequence"/>
</dbReference>
<keyword evidence="5" id="KW-1185">Reference proteome</keyword>
<dbReference type="PANTHER" id="PTHR43401">
    <property type="entry name" value="L-THREONINE 3-DEHYDROGENASE"/>
    <property type="match status" value="1"/>
</dbReference>
<evidence type="ECO:0000256" key="1">
    <source>
        <dbReference type="ARBA" id="ARBA00023002"/>
    </source>
</evidence>
<dbReference type="Gene3D" id="3.40.50.720">
    <property type="entry name" value="NAD(P)-binding Rossmann-like Domain"/>
    <property type="match status" value="1"/>
</dbReference>
<dbReference type="SUPFAM" id="SSF51735">
    <property type="entry name" value="NAD(P)-binding Rossmann-fold domains"/>
    <property type="match status" value="1"/>
</dbReference>
<dbReference type="InterPro" id="IPR011032">
    <property type="entry name" value="GroES-like_sf"/>
</dbReference>
<proteinExistence type="predicted"/>
<dbReference type="Pfam" id="PF00107">
    <property type="entry name" value="ADH_zinc_N"/>
    <property type="match status" value="1"/>
</dbReference>
<feature type="domain" description="Alcohol dehydrogenase-like N-terminal" evidence="3">
    <location>
        <begin position="24"/>
        <end position="124"/>
    </location>
</feature>
<dbReference type="InterPro" id="IPR050129">
    <property type="entry name" value="Zn_alcohol_dh"/>
</dbReference>
<reference evidence="5" key="1">
    <citation type="journal article" date="2019" name="Int. J. Syst. Evol. Microbiol.">
        <title>The Global Catalogue of Microorganisms (GCM) 10K type strain sequencing project: providing services to taxonomists for standard genome sequencing and annotation.</title>
        <authorList>
            <consortium name="The Broad Institute Genomics Platform"/>
            <consortium name="The Broad Institute Genome Sequencing Center for Infectious Disease"/>
            <person name="Wu L."/>
            <person name="Ma J."/>
        </authorList>
    </citation>
    <scope>NUCLEOTIDE SEQUENCE [LARGE SCALE GENOMIC DNA]</scope>
    <source>
        <strain evidence="5">JCM 4087</strain>
    </source>
</reference>
<evidence type="ECO:0000313" key="5">
    <source>
        <dbReference type="Proteomes" id="UP001596091"/>
    </source>
</evidence>
<dbReference type="EMBL" id="JBHSPH010000005">
    <property type="protein sequence ID" value="MFC5863665.1"/>
    <property type="molecule type" value="Genomic_DNA"/>
</dbReference>
<keyword evidence="1" id="KW-0560">Oxidoreductase</keyword>
<dbReference type="InterPro" id="IPR013154">
    <property type="entry name" value="ADH-like_N"/>
</dbReference>
<gene>
    <name evidence="4" type="ORF">ACFPT7_15260</name>
</gene>
<evidence type="ECO:0000313" key="4">
    <source>
        <dbReference type="EMBL" id="MFC5863665.1"/>
    </source>
</evidence>
<feature type="domain" description="Alcohol dehydrogenase-like C-terminal" evidence="2">
    <location>
        <begin position="163"/>
        <end position="289"/>
    </location>
</feature>
<dbReference type="RefSeq" id="WP_263339983.1">
    <property type="nucleotide sequence ID" value="NZ_JAGSYH010000005.1"/>
</dbReference>
<comment type="caution">
    <text evidence="4">The sequence shown here is derived from an EMBL/GenBank/DDBJ whole genome shotgun (WGS) entry which is preliminary data.</text>
</comment>
<dbReference type="PANTHER" id="PTHR43401:SF2">
    <property type="entry name" value="L-THREONINE 3-DEHYDROGENASE"/>
    <property type="match status" value="1"/>
</dbReference>
<evidence type="ECO:0000259" key="2">
    <source>
        <dbReference type="Pfam" id="PF00107"/>
    </source>
</evidence>
<organism evidence="4 5">
    <name type="scientific">Acidicapsa dinghuensis</name>
    <dbReference type="NCBI Taxonomy" id="2218256"/>
    <lineage>
        <taxon>Bacteria</taxon>
        <taxon>Pseudomonadati</taxon>
        <taxon>Acidobacteriota</taxon>
        <taxon>Terriglobia</taxon>
        <taxon>Terriglobales</taxon>
        <taxon>Acidobacteriaceae</taxon>
        <taxon>Acidicapsa</taxon>
    </lineage>
</organism>
<dbReference type="SUPFAM" id="SSF50129">
    <property type="entry name" value="GroES-like"/>
    <property type="match status" value="1"/>
</dbReference>
<dbReference type="InterPro" id="IPR036291">
    <property type="entry name" value="NAD(P)-bd_dom_sf"/>
</dbReference>
<name>A0ABW1EK76_9BACT</name>
<dbReference type="Pfam" id="PF08240">
    <property type="entry name" value="ADH_N"/>
    <property type="match status" value="1"/>
</dbReference>
<accession>A0ABW1EK76</accession>
<evidence type="ECO:0000259" key="3">
    <source>
        <dbReference type="Pfam" id="PF08240"/>
    </source>
</evidence>
<protein>
    <submittedName>
        <fullName evidence="4">Zinc-binding dehydrogenase</fullName>
    </submittedName>
</protein>
<dbReference type="Gene3D" id="3.90.180.10">
    <property type="entry name" value="Medium-chain alcohol dehydrogenases, catalytic domain"/>
    <property type="match status" value="1"/>
</dbReference>
<dbReference type="InterPro" id="IPR013149">
    <property type="entry name" value="ADH-like_C"/>
</dbReference>
<sequence length="329" mass="35340">MRALVYTAPLCVSLEERPRPKLESGEVELTVVAAGICGSDISGFLGHSRRRIPPLVLGHEFVGRTKDGRRVVANPLVSCGRCNACLSGSQNLCSSWRLLGMDTTQGCYAEFLAIPETQIYEIPDSLSDISAVLAEPLANIVHLFRIASPQPFFRMGIIGGGTMGALALLTALRLGVREVLVQDVSEERLATVRAMGATLAVNAATEEGRGEALHFAGRGMDLVLDASGSANARQAAFDLCRPGGLVVLLGMATEKSEIDFVTSIRKEHRVATSFAYTPVDFERSLALLKAGEIDLSPWTKELPLAQGQRAFDLMTKSPGDTLKMLLRVS</sequence>